<dbReference type="GO" id="GO:0001755">
    <property type="term" value="P:neural crest cell migration"/>
    <property type="evidence" value="ECO:0007669"/>
    <property type="project" value="TreeGrafter"/>
</dbReference>
<proteinExistence type="predicted"/>
<feature type="domain" description="Sema" evidence="5">
    <location>
        <begin position="1"/>
        <end position="487"/>
    </location>
</feature>
<keyword evidence="4" id="KW-0732">Signal</keyword>
<dbReference type="PANTHER" id="PTHR11036">
    <property type="entry name" value="SEMAPHORIN"/>
    <property type="match status" value="1"/>
</dbReference>
<feature type="signal peptide" evidence="4">
    <location>
        <begin position="1"/>
        <end position="24"/>
    </location>
</feature>
<gene>
    <name evidence="6" type="primary">Sema6c</name>
</gene>
<dbReference type="InterPro" id="IPR001627">
    <property type="entry name" value="Semap_dom"/>
</dbReference>
<dbReference type="Pfam" id="PF01403">
    <property type="entry name" value="Sema"/>
    <property type="match status" value="1"/>
</dbReference>
<dbReference type="SUPFAM" id="SSF101912">
    <property type="entry name" value="Sema domain"/>
    <property type="match status" value="1"/>
</dbReference>
<dbReference type="GO" id="GO:0030335">
    <property type="term" value="P:positive regulation of cell migration"/>
    <property type="evidence" value="ECO:0007669"/>
    <property type="project" value="TreeGrafter"/>
</dbReference>
<dbReference type="InterPro" id="IPR015943">
    <property type="entry name" value="WD40/YVTN_repeat-like_dom_sf"/>
</dbReference>
<dbReference type="SMART" id="SM00630">
    <property type="entry name" value="Sema"/>
    <property type="match status" value="1"/>
</dbReference>
<sequence>MPRAPHFMPLLLLLLLLSLPHTQAVFPQDPLPLLTSDLQGTSPLSWFRGLEDDAVAAELGLDFQRFLTLNRTLLVAFSLFYFSLQYLTWRSQDMENCAVRGKLTDECYNYIRVLIPWDSQTLLACGTNSFSPVCRSYGITSLQQEGEELSGQARCPFDATQSNVAIFAEGSLYSATAADFQASDAVVYRSLGPQPPLRSAKYDSKWLREPHFVHALEHGDHVYFFFREVSVEDARLGRVQFSRVARVCKRDMGGSPRALDRHWTSFLKLRLNCSVPGDSTFYFDVLQALTGPVNLHGRSALFGVFTTQTNSIPGSAVCAFYLDDIEHGFEGKFKEQRSLDGAWTPVSEDRVPLPRPGSCAGVGGAALFSSSQDLPDDVLIFIKAHPLLDPAVPPATHQPLLTLTSRALLTQVAVDGMAGPHSNITVLFLGSNDGTPIILEEIDAYSPSRCSGKRAAQMARRIIGLELDTEGHRLFVAFSGCIVYLPLSRCARHGACQRSCLASQDPYCGWHSSRGCMDIRGPGGADVDQAGNQESLEHGDCQGKQKGSQTSLALTWSLSLVLLGPGPSLETPSPPSDAHSGPQSSTLGAHTQGVRRDLAPASASRSVPIPLLLASVAAAFALGASVSGLLVSCACRHAHRRRSKDIETPGLPRPLSLRSLARLHGGCPEPPPPSKDGDAAQTPQLYTTFLPPPEAGPPPELACLPTPESTPELPVKHLRASGGPWEWNQNGNNAKEGPGRARGGNAAGGPAPRVLVRPPPPGCPGQAVEVTTLEELLRYLHGPQQLRKGADTSPAPFTSRALPPEPVPGPTLFADSSGLPRECAPPLRLDVPPESKCAAPTARPALSAPAPRLGVGGTRRLPFPTHRTPPALLTRVPSGGPSRYSGGPGRHLLYLGRPEGYRGRSLKRVDVNKSPLSPKPPLVGASHQAVPNGSHFNF</sequence>
<feature type="region of interest" description="Disordered" evidence="3">
    <location>
        <begin position="785"/>
        <end position="828"/>
    </location>
</feature>
<evidence type="ECO:0000256" key="3">
    <source>
        <dbReference type="SAM" id="MobiDB-lite"/>
    </source>
</evidence>
<dbReference type="GO" id="GO:0005886">
    <property type="term" value="C:plasma membrane"/>
    <property type="evidence" value="ECO:0007669"/>
    <property type="project" value="TreeGrafter"/>
</dbReference>
<dbReference type="Gene3D" id="2.130.10.10">
    <property type="entry name" value="YVTN repeat-like/Quinoprotein amine dehydrogenase"/>
    <property type="match status" value="1"/>
</dbReference>
<feature type="region of interest" description="Disordered" evidence="3">
    <location>
        <begin position="567"/>
        <end position="593"/>
    </location>
</feature>
<dbReference type="Gene3D" id="3.30.1680.10">
    <property type="entry name" value="ligand-binding face of the semaphorins, domain 2"/>
    <property type="match status" value="1"/>
</dbReference>
<dbReference type="InterPro" id="IPR027231">
    <property type="entry name" value="Semaphorin"/>
</dbReference>
<dbReference type="FunFam" id="2.130.10.10:FF:000184">
    <property type="entry name" value="semaphorin-6C isoform X1"/>
    <property type="match status" value="1"/>
</dbReference>
<dbReference type="Ensembl" id="ENSCCNT00000020904.1">
    <property type="protein sequence ID" value="ENSCCNP00000016029.1"/>
    <property type="gene ID" value="ENSCCNG00000012807.1"/>
</dbReference>
<dbReference type="GO" id="GO:0071526">
    <property type="term" value="P:semaphorin-plexin signaling pathway"/>
    <property type="evidence" value="ECO:0007669"/>
    <property type="project" value="TreeGrafter"/>
</dbReference>
<dbReference type="PANTHER" id="PTHR11036:SF11">
    <property type="entry name" value="SEMAPHORIN-6C"/>
    <property type="match status" value="1"/>
</dbReference>
<evidence type="ECO:0000313" key="6">
    <source>
        <dbReference type="Ensembl" id="ENSCCNP00000016029.1"/>
    </source>
</evidence>
<feature type="region of interest" description="Disordered" evidence="3">
    <location>
        <begin position="836"/>
        <end position="855"/>
    </location>
</feature>
<dbReference type="GO" id="GO:0045499">
    <property type="term" value="F:chemorepellent activity"/>
    <property type="evidence" value="ECO:0007669"/>
    <property type="project" value="TreeGrafter"/>
</dbReference>
<protein>
    <recommendedName>
        <fullName evidence="5">Sema domain-containing protein</fullName>
    </recommendedName>
</protein>
<feature type="compositionally biased region" description="Low complexity" evidence="3">
    <location>
        <begin position="875"/>
        <end position="885"/>
    </location>
</feature>
<organism evidence="6">
    <name type="scientific">Castor canadensis</name>
    <name type="common">American beaver</name>
    <dbReference type="NCBI Taxonomy" id="51338"/>
    <lineage>
        <taxon>Eukaryota</taxon>
        <taxon>Metazoa</taxon>
        <taxon>Chordata</taxon>
        <taxon>Craniata</taxon>
        <taxon>Vertebrata</taxon>
        <taxon>Euteleostomi</taxon>
        <taxon>Mammalia</taxon>
        <taxon>Eutheria</taxon>
        <taxon>Euarchontoglires</taxon>
        <taxon>Glires</taxon>
        <taxon>Rodentia</taxon>
        <taxon>Castorimorpha</taxon>
        <taxon>Castoridae</taxon>
        <taxon>Castor</taxon>
    </lineage>
</organism>
<comment type="caution">
    <text evidence="2">Lacks conserved residue(s) required for the propagation of feature annotation.</text>
</comment>
<name>A0A8C0WV63_CASCN</name>
<keyword evidence="1" id="KW-0325">Glycoprotein</keyword>
<feature type="region of interest" description="Disordered" evidence="3">
    <location>
        <begin position="722"/>
        <end position="752"/>
    </location>
</feature>
<evidence type="ECO:0000256" key="2">
    <source>
        <dbReference type="PROSITE-ProRule" id="PRU00352"/>
    </source>
</evidence>
<feature type="compositionally biased region" description="Low complexity" evidence="3">
    <location>
        <begin position="838"/>
        <end position="853"/>
    </location>
</feature>
<dbReference type="PROSITE" id="PS51004">
    <property type="entry name" value="SEMA"/>
    <property type="match status" value="1"/>
</dbReference>
<feature type="compositionally biased region" description="Polar residues" evidence="3">
    <location>
        <begin position="929"/>
        <end position="938"/>
    </location>
</feature>
<feature type="region of interest" description="Disordered" evidence="3">
    <location>
        <begin position="910"/>
        <end position="938"/>
    </location>
</feature>
<dbReference type="SUPFAM" id="SSF103575">
    <property type="entry name" value="Plexin repeat"/>
    <property type="match status" value="1"/>
</dbReference>
<evidence type="ECO:0000259" key="5">
    <source>
        <dbReference type="PROSITE" id="PS51004"/>
    </source>
</evidence>
<dbReference type="GO" id="GO:0030215">
    <property type="term" value="F:semaphorin receptor binding"/>
    <property type="evidence" value="ECO:0007669"/>
    <property type="project" value="InterPro"/>
</dbReference>
<dbReference type="InterPro" id="IPR036352">
    <property type="entry name" value="Semap_dom_sf"/>
</dbReference>
<dbReference type="GO" id="GO:0007411">
    <property type="term" value="P:axon guidance"/>
    <property type="evidence" value="ECO:0007669"/>
    <property type="project" value="TreeGrafter"/>
</dbReference>
<accession>A0A8C0WV63</accession>
<evidence type="ECO:0000256" key="1">
    <source>
        <dbReference type="ARBA" id="ARBA00023180"/>
    </source>
</evidence>
<feature type="region of interest" description="Disordered" evidence="3">
    <location>
        <begin position="525"/>
        <end position="546"/>
    </location>
</feature>
<evidence type="ECO:0000256" key="4">
    <source>
        <dbReference type="SAM" id="SignalP"/>
    </source>
</evidence>
<dbReference type="AlphaFoldDB" id="A0A8C0WV63"/>
<feature type="region of interest" description="Disordered" evidence="3">
    <location>
        <begin position="860"/>
        <end position="891"/>
    </location>
</feature>
<reference evidence="6" key="1">
    <citation type="submission" date="2023-09" db="UniProtKB">
        <authorList>
            <consortium name="Ensembl"/>
        </authorList>
    </citation>
    <scope>IDENTIFICATION</scope>
</reference>
<feature type="chain" id="PRO_5034274506" description="Sema domain-containing protein" evidence="4">
    <location>
        <begin position="25"/>
        <end position="938"/>
    </location>
</feature>